<dbReference type="InterPro" id="IPR036271">
    <property type="entry name" value="Tet_transcr_reg_TetR-rel_C_sf"/>
</dbReference>
<feature type="domain" description="HTH tetR-type" evidence="5">
    <location>
        <begin position="1"/>
        <end position="54"/>
    </location>
</feature>
<evidence type="ECO:0000256" key="4">
    <source>
        <dbReference type="PROSITE-ProRule" id="PRU00335"/>
    </source>
</evidence>
<evidence type="ECO:0000259" key="5">
    <source>
        <dbReference type="PROSITE" id="PS50977"/>
    </source>
</evidence>
<dbReference type="SUPFAM" id="SSF46689">
    <property type="entry name" value="Homeodomain-like"/>
    <property type="match status" value="1"/>
</dbReference>
<keyword evidence="3" id="KW-0804">Transcription</keyword>
<evidence type="ECO:0000256" key="1">
    <source>
        <dbReference type="ARBA" id="ARBA00023015"/>
    </source>
</evidence>
<evidence type="ECO:0000313" key="7">
    <source>
        <dbReference type="Proteomes" id="UP001139447"/>
    </source>
</evidence>
<comment type="caution">
    <text evidence="6">The sequence shown here is derived from an EMBL/GenBank/DDBJ whole genome shotgun (WGS) entry which is preliminary data.</text>
</comment>
<gene>
    <name evidence="6" type="ORF">MMF98_04665</name>
</gene>
<dbReference type="PANTHER" id="PTHR47506">
    <property type="entry name" value="TRANSCRIPTIONAL REGULATORY PROTEIN"/>
    <property type="match status" value="1"/>
</dbReference>
<dbReference type="Proteomes" id="UP001139447">
    <property type="component" value="Unassembled WGS sequence"/>
</dbReference>
<keyword evidence="1" id="KW-0805">Transcription regulation</keyword>
<dbReference type="InterPro" id="IPR009057">
    <property type="entry name" value="Homeodomain-like_sf"/>
</dbReference>
<keyword evidence="7" id="KW-1185">Reference proteome</keyword>
<sequence length="175" mass="18495">MKVASERFRERGVDGIGMADLMKEAGLTHGGFYKHFNSRAELVAEAIERALRDGSAVADSIAADPKASLGWLIDGYLSLTHRDNIAASCAVTTLAGDVVRSGERARSAYAAQVNRYAELIGKLITTLPAEEKRAPALAALATLVGATAMARAVSDEKLSREILRAAAADLKARLG</sequence>
<reference evidence="6" key="1">
    <citation type="submission" date="2022-03" db="EMBL/GenBank/DDBJ databases">
        <authorList>
            <person name="Woo C.Y."/>
        </authorList>
    </citation>
    <scope>NUCLEOTIDE SEQUENCE</scope>
    <source>
        <strain evidence="6">CYS-02</strain>
    </source>
</reference>
<dbReference type="InterPro" id="IPR001647">
    <property type="entry name" value="HTH_TetR"/>
</dbReference>
<evidence type="ECO:0000256" key="2">
    <source>
        <dbReference type="ARBA" id="ARBA00023125"/>
    </source>
</evidence>
<proteinExistence type="predicted"/>
<dbReference type="PANTHER" id="PTHR47506:SF7">
    <property type="entry name" value="TRANSCRIPTIONAL REGULATORY PROTEIN"/>
    <property type="match status" value="1"/>
</dbReference>
<dbReference type="SUPFAM" id="SSF48498">
    <property type="entry name" value="Tetracyclin repressor-like, C-terminal domain"/>
    <property type="match status" value="1"/>
</dbReference>
<keyword evidence="2 4" id="KW-0238">DNA-binding</keyword>
<dbReference type="EMBL" id="JALGBI010000001">
    <property type="protein sequence ID" value="MCJ0762498.1"/>
    <property type="molecule type" value="Genomic_DNA"/>
</dbReference>
<dbReference type="Gene3D" id="1.10.357.10">
    <property type="entry name" value="Tetracycline Repressor, domain 2"/>
    <property type="match status" value="1"/>
</dbReference>
<dbReference type="Gene3D" id="1.10.10.60">
    <property type="entry name" value="Homeodomain-like"/>
    <property type="match status" value="1"/>
</dbReference>
<name>A0A9X2ALA1_9BURK</name>
<evidence type="ECO:0000256" key="3">
    <source>
        <dbReference type="ARBA" id="ARBA00023163"/>
    </source>
</evidence>
<dbReference type="PROSITE" id="PS50977">
    <property type="entry name" value="HTH_TETR_2"/>
    <property type="match status" value="1"/>
</dbReference>
<protein>
    <submittedName>
        <fullName evidence="6">TetR/AcrR family transcriptional regulator</fullName>
    </submittedName>
</protein>
<dbReference type="Pfam" id="PF00440">
    <property type="entry name" value="TetR_N"/>
    <property type="match status" value="1"/>
</dbReference>
<feature type="DNA-binding region" description="H-T-H motif" evidence="4">
    <location>
        <begin position="17"/>
        <end position="36"/>
    </location>
</feature>
<dbReference type="RefSeq" id="WP_243304801.1">
    <property type="nucleotide sequence ID" value="NZ_JALGBI010000001.1"/>
</dbReference>
<organism evidence="6 7">
    <name type="scientific">Variovorax terrae</name>
    <dbReference type="NCBI Taxonomy" id="2923278"/>
    <lineage>
        <taxon>Bacteria</taxon>
        <taxon>Pseudomonadati</taxon>
        <taxon>Pseudomonadota</taxon>
        <taxon>Betaproteobacteria</taxon>
        <taxon>Burkholderiales</taxon>
        <taxon>Comamonadaceae</taxon>
        <taxon>Variovorax</taxon>
    </lineage>
</organism>
<dbReference type="AlphaFoldDB" id="A0A9X2ALA1"/>
<evidence type="ECO:0000313" key="6">
    <source>
        <dbReference type="EMBL" id="MCJ0762498.1"/>
    </source>
</evidence>
<accession>A0A9X2ALA1</accession>
<dbReference type="GO" id="GO:0003677">
    <property type="term" value="F:DNA binding"/>
    <property type="evidence" value="ECO:0007669"/>
    <property type="project" value="UniProtKB-UniRule"/>
</dbReference>